<dbReference type="InterPro" id="IPR021958">
    <property type="entry name" value="DUF3575"/>
</dbReference>
<evidence type="ECO:0008006" key="4">
    <source>
        <dbReference type="Google" id="ProtNLM"/>
    </source>
</evidence>
<gene>
    <name evidence="2" type="ORF">DGQ38_02805</name>
</gene>
<reference evidence="2 3" key="1">
    <citation type="journal article" date="2018" name="Nat. Biotechnol.">
        <title>A standardized bacterial taxonomy based on genome phylogeny substantially revises the tree of life.</title>
        <authorList>
            <person name="Parks D.H."/>
            <person name="Chuvochina M."/>
            <person name="Waite D.W."/>
            <person name="Rinke C."/>
            <person name="Skarshewski A."/>
            <person name="Chaumeil P.A."/>
            <person name="Hugenholtz P."/>
        </authorList>
    </citation>
    <scope>NUCLEOTIDE SEQUENCE [LARGE SCALE GENOMIC DNA]</scope>
    <source>
        <strain evidence="2">UBA9359</strain>
    </source>
</reference>
<name>A0A3D5IX50_9FLAO</name>
<dbReference type="EMBL" id="DPMF01000060">
    <property type="protein sequence ID" value="HCV79958.1"/>
    <property type="molecule type" value="Genomic_DNA"/>
</dbReference>
<evidence type="ECO:0000313" key="2">
    <source>
        <dbReference type="EMBL" id="HCV79958.1"/>
    </source>
</evidence>
<comment type="caution">
    <text evidence="2">The sequence shown here is derived from an EMBL/GenBank/DDBJ whole genome shotgun (WGS) entry which is preliminary data.</text>
</comment>
<dbReference type="Pfam" id="PF12099">
    <property type="entry name" value="DUF3575"/>
    <property type="match status" value="1"/>
</dbReference>
<dbReference type="AlphaFoldDB" id="A0A3D5IX50"/>
<proteinExistence type="predicted"/>
<organism evidence="2 3">
    <name type="scientific">Zunongwangia profunda</name>
    <dbReference type="NCBI Taxonomy" id="398743"/>
    <lineage>
        <taxon>Bacteria</taxon>
        <taxon>Pseudomonadati</taxon>
        <taxon>Bacteroidota</taxon>
        <taxon>Flavobacteriia</taxon>
        <taxon>Flavobacteriales</taxon>
        <taxon>Flavobacteriaceae</taxon>
        <taxon>Zunongwangia</taxon>
    </lineage>
</organism>
<protein>
    <recommendedName>
        <fullName evidence="4">DUF3575 domain-containing protein</fullName>
    </recommendedName>
</protein>
<dbReference type="Proteomes" id="UP000264330">
    <property type="component" value="Unassembled WGS sequence"/>
</dbReference>
<keyword evidence="1" id="KW-0732">Signal</keyword>
<feature type="signal peptide" evidence="1">
    <location>
        <begin position="1"/>
        <end position="18"/>
    </location>
</feature>
<accession>A0A3D5IX50</accession>
<dbReference type="RefSeq" id="WP_273299658.1">
    <property type="nucleotide sequence ID" value="NZ_CAJXAW010000004.1"/>
</dbReference>
<sequence>MKKILLLFFVCTSSIINAQQEQDSDETKQELKLNLAMSIAGVPELTYEYFLEDNSSVGASIAIGLNNAEDMSLRFILSPYYRLFFGKKKNAGFFIEANSAIATYRDIYNRYEYYYDDNGEYREDSISVYDKKTTNFGLGAAVGFKLLTRNNYIGEIYAGAGRLFGDSNDIEVYPRVGITIGKRF</sequence>
<evidence type="ECO:0000256" key="1">
    <source>
        <dbReference type="SAM" id="SignalP"/>
    </source>
</evidence>
<evidence type="ECO:0000313" key="3">
    <source>
        <dbReference type="Proteomes" id="UP000264330"/>
    </source>
</evidence>
<feature type="chain" id="PRO_5017759169" description="DUF3575 domain-containing protein" evidence="1">
    <location>
        <begin position="19"/>
        <end position="184"/>
    </location>
</feature>